<dbReference type="Gene3D" id="3.40.50.1820">
    <property type="entry name" value="alpha/beta hydrolase"/>
    <property type="match status" value="1"/>
</dbReference>
<feature type="active site" evidence="3">
    <location>
        <position position="139"/>
    </location>
</feature>
<feature type="domain" description="Alpha/beta hydrolase fold-3" evidence="4">
    <location>
        <begin position="58"/>
        <end position="289"/>
    </location>
</feature>
<evidence type="ECO:0000256" key="1">
    <source>
        <dbReference type="ARBA" id="ARBA00010515"/>
    </source>
</evidence>
<evidence type="ECO:0000313" key="5">
    <source>
        <dbReference type="EMBL" id="KAL2851095.1"/>
    </source>
</evidence>
<dbReference type="InterPro" id="IPR050300">
    <property type="entry name" value="GDXG_lipolytic_enzyme"/>
</dbReference>
<evidence type="ECO:0000313" key="6">
    <source>
        <dbReference type="Proteomes" id="UP001610446"/>
    </source>
</evidence>
<dbReference type="GO" id="GO:0016787">
    <property type="term" value="F:hydrolase activity"/>
    <property type="evidence" value="ECO:0007669"/>
    <property type="project" value="UniProtKB-KW"/>
</dbReference>
<dbReference type="SUPFAM" id="SSF53474">
    <property type="entry name" value="alpha/beta-Hydrolases"/>
    <property type="match status" value="1"/>
</dbReference>
<evidence type="ECO:0000256" key="2">
    <source>
        <dbReference type="ARBA" id="ARBA00022801"/>
    </source>
</evidence>
<keyword evidence="6" id="KW-1185">Reference proteome</keyword>
<dbReference type="Proteomes" id="UP001610446">
    <property type="component" value="Unassembled WGS sequence"/>
</dbReference>
<name>A0ABR4KFP0_9EURO</name>
<evidence type="ECO:0000256" key="3">
    <source>
        <dbReference type="PROSITE-ProRule" id="PRU10038"/>
    </source>
</evidence>
<organism evidence="5 6">
    <name type="scientific">Aspergillus pseudoustus</name>
    <dbReference type="NCBI Taxonomy" id="1810923"/>
    <lineage>
        <taxon>Eukaryota</taxon>
        <taxon>Fungi</taxon>
        <taxon>Dikarya</taxon>
        <taxon>Ascomycota</taxon>
        <taxon>Pezizomycotina</taxon>
        <taxon>Eurotiomycetes</taxon>
        <taxon>Eurotiomycetidae</taxon>
        <taxon>Eurotiales</taxon>
        <taxon>Aspergillaceae</taxon>
        <taxon>Aspergillus</taxon>
        <taxon>Aspergillus subgen. Nidulantes</taxon>
    </lineage>
</organism>
<dbReference type="PROSITE" id="PS01174">
    <property type="entry name" value="LIPASE_GDXG_SER"/>
    <property type="match status" value="1"/>
</dbReference>
<dbReference type="PANTHER" id="PTHR48081:SF17">
    <property type="entry name" value="ALPHA_BETA HYDROLASE FOLD-3 DOMAIN-CONTAINING PROTEIN"/>
    <property type="match status" value="1"/>
</dbReference>
<proteinExistence type="inferred from homology"/>
<gene>
    <name evidence="5" type="ORF">BJY01DRAFT_245196</name>
</gene>
<keyword evidence="2 5" id="KW-0378">Hydrolase</keyword>
<dbReference type="Pfam" id="PF07859">
    <property type="entry name" value="Abhydrolase_3"/>
    <property type="match status" value="1"/>
</dbReference>
<accession>A0ABR4KFP0</accession>
<comment type="caution">
    <text evidence="5">The sequence shown here is derived from an EMBL/GenBank/DDBJ whole genome shotgun (WGS) entry which is preliminary data.</text>
</comment>
<dbReference type="InterPro" id="IPR033140">
    <property type="entry name" value="Lipase_GDXG_put_SER_AS"/>
</dbReference>
<dbReference type="PANTHER" id="PTHR48081">
    <property type="entry name" value="AB HYDROLASE SUPERFAMILY PROTEIN C4A8.06C"/>
    <property type="match status" value="1"/>
</dbReference>
<evidence type="ECO:0000259" key="4">
    <source>
        <dbReference type="Pfam" id="PF07859"/>
    </source>
</evidence>
<dbReference type="EMBL" id="JBFXLU010000032">
    <property type="protein sequence ID" value="KAL2851095.1"/>
    <property type="molecule type" value="Genomic_DNA"/>
</dbReference>
<comment type="similarity">
    <text evidence="1">Belongs to the 'GDXG' lipolytic enzyme family.</text>
</comment>
<protein>
    <submittedName>
        <fullName evidence="5">Alpha/Beta hydrolase protein</fullName>
    </submittedName>
</protein>
<dbReference type="InterPro" id="IPR013094">
    <property type="entry name" value="AB_hydrolase_3"/>
</dbReference>
<reference evidence="5 6" key="1">
    <citation type="submission" date="2024-07" db="EMBL/GenBank/DDBJ databases">
        <title>Section-level genome sequencing and comparative genomics of Aspergillus sections Usti and Cavernicolus.</title>
        <authorList>
            <consortium name="Lawrence Berkeley National Laboratory"/>
            <person name="Nybo J.L."/>
            <person name="Vesth T.C."/>
            <person name="Theobald S."/>
            <person name="Frisvad J.C."/>
            <person name="Larsen T.O."/>
            <person name="Kjaerboelling I."/>
            <person name="Rothschild-Mancinelli K."/>
            <person name="Lyhne E.K."/>
            <person name="Kogle M.E."/>
            <person name="Barry K."/>
            <person name="Clum A."/>
            <person name="Na H."/>
            <person name="Ledsgaard L."/>
            <person name="Lin J."/>
            <person name="Lipzen A."/>
            <person name="Kuo A."/>
            <person name="Riley R."/>
            <person name="Mondo S."/>
            <person name="Labutti K."/>
            <person name="Haridas S."/>
            <person name="Pangalinan J."/>
            <person name="Salamov A.A."/>
            <person name="Simmons B.A."/>
            <person name="Magnuson J.K."/>
            <person name="Chen J."/>
            <person name="Drula E."/>
            <person name="Henrissat B."/>
            <person name="Wiebenga A."/>
            <person name="Lubbers R.J."/>
            <person name="Gomes A.C."/>
            <person name="Makela M.R."/>
            <person name="Stajich J."/>
            <person name="Grigoriev I.V."/>
            <person name="Mortensen U.H."/>
            <person name="De Vries R.P."/>
            <person name="Baker S.E."/>
            <person name="Andersen M.R."/>
        </authorList>
    </citation>
    <scope>NUCLEOTIDE SEQUENCE [LARGE SCALE GENOMIC DNA]</scope>
    <source>
        <strain evidence="5 6">CBS 123904</strain>
    </source>
</reference>
<sequence>MSPFGMFRFVFLDPTTIAHPESAYTGVLTIDPTIRPCPIAGFWYESAPPADKIPELIVIHFHGGAFVTGSARPSEAGWGGDALSKRLQCPVLMPQYRLSDTRDRATTFPAALQDAVTAYSYVLYTLKVKPENIILSGDSAGGNLVLALLRHLKDIHERDGAEDENTLGQELLPFPRTALLWGPWVNLDTPAIELDRHRNASTDFIFGDFGKWGVRAYLPDRLDSSEYDEEQLYSYISPLGREFRTHVPIFIQTGTAEVLYDSHCQLARNLEDVGCRVEFVEIPYALHDTFILAEVTGLEEEMRCDGPSRRETDEYK</sequence>
<dbReference type="InterPro" id="IPR029058">
    <property type="entry name" value="AB_hydrolase_fold"/>
</dbReference>